<accession>A0A9X1TCC0</accession>
<name>A0A9X1TCC0_9BACT</name>
<comment type="caution">
    <text evidence="1">The sequence shown here is derived from an EMBL/GenBank/DDBJ whole genome shotgun (WGS) entry which is preliminary data.</text>
</comment>
<evidence type="ECO:0000313" key="2">
    <source>
        <dbReference type="Proteomes" id="UP001139000"/>
    </source>
</evidence>
<dbReference type="RefSeq" id="WP_234652172.1">
    <property type="nucleotide sequence ID" value="NZ_CP094997.1"/>
</dbReference>
<organism evidence="1 2">
    <name type="scientific">Dyadobacter chenwenxiniae</name>
    <dbReference type="NCBI Taxonomy" id="2906456"/>
    <lineage>
        <taxon>Bacteria</taxon>
        <taxon>Pseudomonadati</taxon>
        <taxon>Bacteroidota</taxon>
        <taxon>Cytophagia</taxon>
        <taxon>Cytophagales</taxon>
        <taxon>Spirosomataceae</taxon>
        <taxon>Dyadobacter</taxon>
    </lineage>
</organism>
<gene>
    <name evidence="1" type="ORF">LXM26_00270</name>
</gene>
<dbReference type="Proteomes" id="UP001139000">
    <property type="component" value="Unassembled WGS sequence"/>
</dbReference>
<protein>
    <submittedName>
        <fullName evidence="1">Uncharacterized protein</fullName>
    </submittedName>
</protein>
<reference evidence="1" key="1">
    <citation type="submission" date="2021-12" db="EMBL/GenBank/DDBJ databases">
        <title>Novel species in genus Dyadobacter.</title>
        <authorList>
            <person name="Ma C."/>
        </authorList>
    </citation>
    <scope>NUCLEOTIDE SEQUENCE</scope>
    <source>
        <strain evidence="1">LJ419</strain>
    </source>
</reference>
<keyword evidence="2" id="KW-1185">Reference proteome</keyword>
<sequence>MEEKFIYICKIKLIGSPFAVFDESMAKSWVDQDPDAHYYEKVPILYEF</sequence>
<dbReference type="AlphaFoldDB" id="A0A9X1TCC0"/>
<proteinExistence type="predicted"/>
<dbReference type="EMBL" id="JAJTTC010000001">
    <property type="protein sequence ID" value="MCF0059907.1"/>
    <property type="molecule type" value="Genomic_DNA"/>
</dbReference>
<evidence type="ECO:0000313" key="1">
    <source>
        <dbReference type="EMBL" id="MCF0059907.1"/>
    </source>
</evidence>